<dbReference type="PANTHER" id="PTHR31308">
    <property type="match status" value="1"/>
</dbReference>
<feature type="region of interest" description="Disordered" evidence="4">
    <location>
        <begin position="1"/>
        <end position="28"/>
    </location>
</feature>
<dbReference type="GO" id="GO:1904462">
    <property type="term" value="P:ergosteryl 3-beta-D-glucoside catabolic process"/>
    <property type="evidence" value="ECO:0007669"/>
    <property type="project" value="TreeGrafter"/>
</dbReference>
<feature type="domain" description="Glycoside hydrolase family 5 C-terminal" evidence="7">
    <location>
        <begin position="629"/>
        <end position="723"/>
    </location>
</feature>
<dbReference type="InterPro" id="IPR017853">
    <property type="entry name" value="GH"/>
</dbReference>
<accession>A0A0C3DW86</accession>
<protein>
    <submittedName>
        <fullName evidence="8">Glycoside hydrolase family 5 protein</fullName>
    </submittedName>
</protein>
<dbReference type="Proteomes" id="UP000053989">
    <property type="component" value="Unassembled WGS sequence"/>
</dbReference>
<dbReference type="PANTHER" id="PTHR31308:SF5">
    <property type="entry name" value="ERGOSTERYL-BETA-GLUCOSIDASE"/>
    <property type="match status" value="1"/>
</dbReference>
<name>A0A0C3DW86_9AGAM</name>
<dbReference type="SUPFAM" id="SSF51445">
    <property type="entry name" value="(Trans)glycosidases"/>
    <property type="match status" value="1"/>
</dbReference>
<dbReference type="InParanoid" id="A0A0C3DW86"/>
<dbReference type="OrthoDB" id="9971853at2759"/>
<reference evidence="8 9" key="1">
    <citation type="submission" date="2014-04" db="EMBL/GenBank/DDBJ databases">
        <authorList>
            <consortium name="DOE Joint Genome Institute"/>
            <person name="Kuo A."/>
            <person name="Kohler A."/>
            <person name="Nagy L.G."/>
            <person name="Floudas D."/>
            <person name="Copeland A."/>
            <person name="Barry K.W."/>
            <person name="Cichocki N."/>
            <person name="Veneault-Fourrey C."/>
            <person name="LaButti K."/>
            <person name="Lindquist E.A."/>
            <person name="Lipzen A."/>
            <person name="Lundell T."/>
            <person name="Morin E."/>
            <person name="Murat C."/>
            <person name="Sun H."/>
            <person name="Tunlid A."/>
            <person name="Henrissat B."/>
            <person name="Grigoriev I.V."/>
            <person name="Hibbett D.S."/>
            <person name="Martin F."/>
            <person name="Nordberg H.P."/>
            <person name="Cantor M.N."/>
            <person name="Hua S.X."/>
        </authorList>
    </citation>
    <scope>NUCLEOTIDE SEQUENCE [LARGE SCALE GENOMIC DNA]</scope>
    <source>
        <strain evidence="8 9">Foug A</strain>
    </source>
</reference>
<dbReference type="Gene3D" id="2.60.40.1180">
    <property type="entry name" value="Golgi alpha-mannosidase II"/>
    <property type="match status" value="1"/>
</dbReference>
<evidence type="ECO:0000313" key="8">
    <source>
        <dbReference type="EMBL" id="KIM60464.1"/>
    </source>
</evidence>
<feature type="domain" description="Glycoside hydrolase family 5" evidence="6">
    <location>
        <begin position="105"/>
        <end position="177"/>
    </location>
</feature>
<dbReference type="EMBL" id="KN822061">
    <property type="protein sequence ID" value="KIM60464.1"/>
    <property type="molecule type" value="Genomic_DNA"/>
</dbReference>
<dbReference type="InterPro" id="IPR013780">
    <property type="entry name" value="Glyco_hydro_b"/>
</dbReference>
<evidence type="ECO:0000259" key="7">
    <source>
        <dbReference type="Pfam" id="PF18564"/>
    </source>
</evidence>
<dbReference type="Pfam" id="PF00150">
    <property type="entry name" value="Cellulase"/>
    <property type="match status" value="1"/>
</dbReference>
<dbReference type="GO" id="GO:0000272">
    <property type="term" value="P:polysaccharide catabolic process"/>
    <property type="evidence" value="ECO:0007669"/>
    <property type="project" value="InterPro"/>
</dbReference>
<evidence type="ECO:0000259" key="6">
    <source>
        <dbReference type="Pfam" id="PF00150"/>
    </source>
</evidence>
<proteinExistence type="inferred from homology"/>
<evidence type="ECO:0000256" key="5">
    <source>
        <dbReference type="SAM" id="Phobius"/>
    </source>
</evidence>
<sequence>MDRTTSEESFELLENTSAEEDTPQTSIPVHPSCLEDYAPGSGSTYAHDWSPAGTGGKLRIQGRHFVDAYGRVCSLRGVNVAGSSKVPVDHKHETFPHDHHTVTFVGRPFPLEEAPQHFARLRRWGLSLIRFVMTWEAVEHAGPGVYDMEYLSYVKNLLSLLPKYGLVAIINIHQDVWSRYSGGSGAPAWTLETIGFDLHALEESGAAWLLGVKGGGHVEAERGIWPCGYQKLAAATMATCFWGGDTFAPKVKITVPDGTSKPVQQFLQDAFLDMYAVVVQTLGGVEGVIGFEIMNEPHRGYIDLPSLHQFDYNTDLHLSYVPSAFQSFMLGAGYPTLVSHWTRSFPMPTRLTSNSVLNSASRNAWRTDGPTEGRCVWEMHSVWGWDKVKNEGVVLQENYFVKDPATGRKVNWYTDFYYPFLKRWSERILSVAPKETMLFVEPIPNEFCPPSWTKENQIPNMIFAPHWYDLHTLFSKKFGDFTVNVQGLSRGIFPLQAFYWGQQGVRDNYSKQIRNIVDSAHAVLGDVPVLIGECGIPMDMNAKEAFETEDWRWQYRMMDAMMVALERSLANFALWNYNPDNNDMQGDDWNGENFSWFSRRRALPPSLLDFHQTSFTLDNGARILSAVVRPYPAKTAGVPIRFDYEMNIGRFTFEWKASDTTREGTRTARETEIFVPSLLTHGRKLKVEGLEPEDSYVHDESRQTLFIVHGVESASGKVRKVTVSVWPPLRHTFNVNTFWGDFGELIISGVVVFIGMFVFIKVKFYV</sequence>
<keyword evidence="9" id="KW-1185">Reference proteome</keyword>
<dbReference type="Pfam" id="PF18564">
    <property type="entry name" value="Glyco_hydro_5_C"/>
    <property type="match status" value="1"/>
</dbReference>
<evidence type="ECO:0000313" key="9">
    <source>
        <dbReference type="Proteomes" id="UP000053989"/>
    </source>
</evidence>
<evidence type="ECO:0000256" key="4">
    <source>
        <dbReference type="SAM" id="MobiDB-lite"/>
    </source>
</evidence>
<dbReference type="GO" id="GO:0050295">
    <property type="term" value="F:steryl-beta-glucosidase activity"/>
    <property type="evidence" value="ECO:0007669"/>
    <property type="project" value="TreeGrafter"/>
</dbReference>
<evidence type="ECO:0000256" key="3">
    <source>
        <dbReference type="ARBA" id="ARBA00023295"/>
    </source>
</evidence>
<keyword evidence="2 8" id="KW-0378">Hydrolase</keyword>
<evidence type="ECO:0000256" key="1">
    <source>
        <dbReference type="ARBA" id="ARBA00005641"/>
    </source>
</evidence>
<keyword evidence="3" id="KW-0326">Glycosidase</keyword>
<dbReference type="InterPro" id="IPR001547">
    <property type="entry name" value="Glyco_hydro_5"/>
</dbReference>
<organism evidence="8 9">
    <name type="scientific">Scleroderma citrinum Foug A</name>
    <dbReference type="NCBI Taxonomy" id="1036808"/>
    <lineage>
        <taxon>Eukaryota</taxon>
        <taxon>Fungi</taxon>
        <taxon>Dikarya</taxon>
        <taxon>Basidiomycota</taxon>
        <taxon>Agaricomycotina</taxon>
        <taxon>Agaricomycetes</taxon>
        <taxon>Agaricomycetidae</taxon>
        <taxon>Boletales</taxon>
        <taxon>Sclerodermatineae</taxon>
        <taxon>Sclerodermataceae</taxon>
        <taxon>Scleroderma</taxon>
    </lineage>
</organism>
<comment type="similarity">
    <text evidence="1">Belongs to the glycosyl hydrolase 5 (cellulase A) family.</text>
</comment>
<dbReference type="InterPro" id="IPR041036">
    <property type="entry name" value="GH5_C"/>
</dbReference>
<dbReference type="Gene3D" id="3.20.20.80">
    <property type="entry name" value="Glycosidases"/>
    <property type="match status" value="2"/>
</dbReference>
<evidence type="ECO:0000256" key="2">
    <source>
        <dbReference type="ARBA" id="ARBA00022801"/>
    </source>
</evidence>
<keyword evidence="5" id="KW-1133">Transmembrane helix</keyword>
<dbReference type="STRING" id="1036808.A0A0C3DW86"/>
<gene>
    <name evidence="8" type="ORF">SCLCIDRAFT_1216732</name>
</gene>
<keyword evidence="5" id="KW-0812">Transmembrane</keyword>
<dbReference type="AlphaFoldDB" id="A0A0C3DW86"/>
<dbReference type="InterPro" id="IPR018087">
    <property type="entry name" value="Glyco_hydro_5_CS"/>
</dbReference>
<dbReference type="HOGENOM" id="CLU_009024_1_0_1"/>
<feature type="transmembrane region" description="Helical" evidence="5">
    <location>
        <begin position="738"/>
        <end position="760"/>
    </location>
</feature>
<dbReference type="PROSITE" id="PS00659">
    <property type="entry name" value="GLYCOSYL_HYDROL_F5"/>
    <property type="match status" value="1"/>
</dbReference>
<keyword evidence="5" id="KW-0472">Membrane</keyword>
<reference evidence="9" key="2">
    <citation type="submission" date="2015-01" db="EMBL/GenBank/DDBJ databases">
        <title>Evolutionary Origins and Diversification of the Mycorrhizal Mutualists.</title>
        <authorList>
            <consortium name="DOE Joint Genome Institute"/>
            <consortium name="Mycorrhizal Genomics Consortium"/>
            <person name="Kohler A."/>
            <person name="Kuo A."/>
            <person name="Nagy L.G."/>
            <person name="Floudas D."/>
            <person name="Copeland A."/>
            <person name="Barry K.W."/>
            <person name="Cichocki N."/>
            <person name="Veneault-Fourrey C."/>
            <person name="LaButti K."/>
            <person name="Lindquist E.A."/>
            <person name="Lipzen A."/>
            <person name="Lundell T."/>
            <person name="Morin E."/>
            <person name="Murat C."/>
            <person name="Riley R."/>
            <person name="Ohm R."/>
            <person name="Sun H."/>
            <person name="Tunlid A."/>
            <person name="Henrissat B."/>
            <person name="Grigoriev I.V."/>
            <person name="Hibbett D.S."/>
            <person name="Martin F."/>
        </authorList>
    </citation>
    <scope>NUCLEOTIDE SEQUENCE [LARGE SCALE GENOMIC DNA]</scope>
    <source>
        <strain evidence="9">Foug A</strain>
    </source>
</reference>
<dbReference type="InterPro" id="IPR052066">
    <property type="entry name" value="Glycosphingolipid_Hydrolases"/>
</dbReference>